<keyword evidence="7 16" id="KW-0732">Signal</keyword>
<evidence type="ECO:0000256" key="11">
    <source>
        <dbReference type="ARBA" id="ARBA00023065"/>
    </source>
</evidence>
<sequence length="307" mass="31742">MILPLALALLLLGPASAAKVPKNAILLSQVQSLTLRGGGAKTTHRRVPPAPQLKCISSRAICNLHDIDVMRCTNQGTGYSSEDIQWSCVASLPEELKLGSTDVICEGYSSPDDPYILRGSCGVEYRLALTEKGERRYPNLGQGRGGGDGEHDWGAYLFAVVFFAVLGWIVYSACVAGAHNRRTGRRRGGGGGGGRPGGGGGGGWNPGFGPDNDDPPPPYPGTKPSDQSSQGWRPGFWSGAGVGGAAGYGAGYYAGRNSRNQGYGTGGWGQDGSSSGSWGAGPSRSSTSSSSGSARHESTGFGSTNRR</sequence>
<evidence type="ECO:0000256" key="1">
    <source>
        <dbReference type="ARBA" id="ARBA00004115"/>
    </source>
</evidence>
<feature type="region of interest" description="Disordered" evidence="14">
    <location>
        <begin position="182"/>
        <end position="237"/>
    </location>
</feature>
<dbReference type="Pfam" id="PF06682">
    <property type="entry name" value="SARAF"/>
    <property type="match status" value="1"/>
</dbReference>
<dbReference type="GO" id="GO:0005789">
    <property type="term" value="C:endoplasmic reticulum membrane"/>
    <property type="evidence" value="ECO:0007669"/>
    <property type="project" value="UniProtKB-SubCell"/>
</dbReference>
<dbReference type="PANTHER" id="PTHR15929">
    <property type="entry name" value="STORE-OPERATED CALCIUM ENTRY-ASSOCIATED REGULATORY FACTOR"/>
    <property type="match status" value="1"/>
</dbReference>
<dbReference type="Proteomes" id="UP000186583">
    <property type="component" value="Unassembled WGS sequence"/>
</dbReference>
<feature type="compositionally biased region" description="Gly residues" evidence="14">
    <location>
        <begin position="189"/>
        <end position="206"/>
    </location>
</feature>
<dbReference type="GO" id="GO:0006816">
    <property type="term" value="P:calcium ion transport"/>
    <property type="evidence" value="ECO:0007669"/>
    <property type="project" value="UniProtKB-KW"/>
</dbReference>
<comment type="similarity">
    <text evidence="2">Belongs to the SARAF family.</text>
</comment>
<evidence type="ECO:0000256" key="10">
    <source>
        <dbReference type="ARBA" id="ARBA00022989"/>
    </source>
</evidence>
<evidence type="ECO:0000256" key="12">
    <source>
        <dbReference type="ARBA" id="ARBA00023136"/>
    </source>
</evidence>
<keyword evidence="18" id="KW-1185">Reference proteome</keyword>
<proteinExistence type="inferred from homology"/>
<reference evidence="17 18" key="1">
    <citation type="submission" date="2016-11" db="EMBL/GenBank/DDBJ databases">
        <title>Draft Genome Assembly of Colletotrichum chlorophyti a pathogen of herbaceous plants.</title>
        <authorList>
            <person name="Gan P."/>
            <person name="Narusaka M."/>
            <person name="Tsushima A."/>
            <person name="Narusaka Y."/>
            <person name="Takano Y."/>
            <person name="Shirasu K."/>
        </authorList>
    </citation>
    <scope>NUCLEOTIDE SEQUENCE [LARGE SCALE GENOMIC DNA]</scope>
    <source>
        <strain evidence="17 18">NTL11</strain>
    </source>
</reference>
<evidence type="ECO:0000256" key="9">
    <source>
        <dbReference type="ARBA" id="ARBA00022837"/>
    </source>
</evidence>
<evidence type="ECO:0000256" key="8">
    <source>
        <dbReference type="ARBA" id="ARBA00022824"/>
    </source>
</evidence>
<dbReference type="PANTHER" id="PTHR15929:SF0">
    <property type="entry name" value="STORE-OPERATED CALCIUM ENTRY-ASSOCIATED REGULATORY FACTOR"/>
    <property type="match status" value="1"/>
</dbReference>
<evidence type="ECO:0000256" key="3">
    <source>
        <dbReference type="ARBA" id="ARBA00016584"/>
    </source>
</evidence>
<keyword evidence="4" id="KW-0813">Transport</keyword>
<name>A0A1Q8S5N2_9PEZI</name>
<evidence type="ECO:0000313" key="17">
    <source>
        <dbReference type="EMBL" id="OLN96722.1"/>
    </source>
</evidence>
<organism evidence="17 18">
    <name type="scientific">Colletotrichum chlorophyti</name>
    <dbReference type="NCBI Taxonomy" id="708187"/>
    <lineage>
        <taxon>Eukaryota</taxon>
        <taxon>Fungi</taxon>
        <taxon>Dikarya</taxon>
        <taxon>Ascomycota</taxon>
        <taxon>Pezizomycotina</taxon>
        <taxon>Sordariomycetes</taxon>
        <taxon>Hypocreomycetidae</taxon>
        <taxon>Glomerellales</taxon>
        <taxon>Glomerellaceae</taxon>
        <taxon>Colletotrichum</taxon>
    </lineage>
</organism>
<evidence type="ECO:0000256" key="7">
    <source>
        <dbReference type="ARBA" id="ARBA00022729"/>
    </source>
</evidence>
<feature type="transmembrane region" description="Helical" evidence="15">
    <location>
        <begin position="153"/>
        <end position="178"/>
    </location>
</feature>
<evidence type="ECO:0000256" key="14">
    <source>
        <dbReference type="SAM" id="MobiDB-lite"/>
    </source>
</evidence>
<evidence type="ECO:0000256" key="16">
    <source>
        <dbReference type="SAM" id="SignalP"/>
    </source>
</evidence>
<keyword evidence="5" id="KW-0109">Calcium transport</keyword>
<feature type="compositionally biased region" description="Low complexity" evidence="14">
    <location>
        <begin position="271"/>
        <end position="293"/>
    </location>
</feature>
<evidence type="ECO:0000313" key="18">
    <source>
        <dbReference type="Proteomes" id="UP000186583"/>
    </source>
</evidence>
<evidence type="ECO:0000256" key="13">
    <source>
        <dbReference type="ARBA" id="ARBA00031116"/>
    </source>
</evidence>
<dbReference type="AlphaFoldDB" id="A0A1Q8S5N2"/>
<dbReference type="InterPro" id="IPR009567">
    <property type="entry name" value="SARAF"/>
</dbReference>
<feature type="signal peptide" evidence="16">
    <location>
        <begin position="1"/>
        <end position="17"/>
    </location>
</feature>
<dbReference type="EMBL" id="MPGH01000014">
    <property type="protein sequence ID" value="OLN96722.1"/>
    <property type="molecule type" value="Genomic_DNA"/>
</dbReference>
<evidence type="ECO:0000256" key="5">
    <source>
        <dbReference type="ARBA" id="ARBA00022568"/>
    </source>
</evidence>
<dbReference type="STRING" id="708187.A0A1Q8S5N2"/>
<keyword evidence="12 15" id="KW-0472">Membrane</keyword>
<feature type="chain" id="PRO_5013113398" description="Store-operated calcium entry-associated regulatory factor" evidence="16">
    <location>
        <begin position="18"/>
        <end position="307"/>
    </location>
</feature>
<dbReference type="GO" id="GO:2001256">
    <property type="term" value="P:regulation of store-operated calcium entry"/>
    <property type="evidence" value="ECO:0007669"/>
    <property type="project" value="InterPro"/>
</dbReference>
<accession>A0A1Q8S5N2</accession>
<gene>
    <name evidence="17" type="ORF">CCHL11_02270</name>
</gene>
<dbReference type="OrthoDB" id="20303at2759"/>
<keyword evidence="11" id="KW-0406">Ion transport</keyword>
<comment type="subcellular location">
    <subcellularLocation>
        <location evidence="1">Endoplasmic reticulum membrane</location>
        <topology evidence="1">Single-pass type I membrane protein</topology>
    </subcellularLocation>
</comment>
<evidence type="ECO:0000256" key="4">
    <source>
        <dbReference type="ARBA" id="ARBA00022448"/>
    </source>
</evidence>
<evidence type="ECO:0000256" key="6">
    <source>
        <dbReference type="ARBA" id="ARBA00022692"/>
    </source>
</evidence>
<feature type="region of interest" description="Disordered" evidence="14">
    <location>
        <begin position="259"/>
        <end position="307"/>
    </location>
</feature>
<evidence type="ECO:0000256" key="2">
    <source>
        <dbReference type="ARBA" id="ARBA00006833"/>
    </source>
</evidence>
<evidence type="ECO:0000256" key="15">
    <source>
        <dbReference type="SAM" id="Phobius"/>
    </source>
</evidence>
<keyword evidence="10 15" id="KW-1133">Transmembrane helix</keyword>
<comment type="caution">
    <text evidence="17">The sequence shown here is derived from an EMBL/GenBank/DDBJ whole genome shotgun (WGS) entry which is preliminary data.</text>
</comment>
<protein>
    <recommendedName>
        <fullName evidence="3">Store-operated calcium entry-associated regulatory factor</fullName>
    </recommendedName>
    <alternativeName>
        <fullName evidence="13">Transmembrane protein 66</fullName>
    </alternativeName>
</protein>
<keyword evidence="9" id="KW-0106">Calcium</keyword>
<keyword evidence="8" id="KW-0256">Endoplasmic reticulum</keyword>
<keyword evidence="6 15" id="KW-0812">Transmembrane</keyword>